<evidence type="ECO:0000313" key="3">
    <source>
        <dbReference type="Proteomes" id="UP000186851"/>
    </source>
</evidence>
<sequence length="206" mass="21886">MEDETQKAVRVLARIKDYFLEAIDKFSKTVNEATKTLTDSLKRIEKDLKSIELGSLPASEKATSTSVITTVLAKRGEIISPEDLWSVLMGKPAVQPAAVQQAAAPPPPITTPVAPPPPIPEAKPPTATTPPRAPEFKPVTPTPPPAPPVETPVKASPPPTIPASVPSIPAAPVEEEAVGDQTSVSSLKNEMLKELKRLKKLMTGMT</sequence>
<gene>
    <name evidence="2" type="ORF">OdinLCB4_007640</name>
</gene>
<feature type="compositionally biased region" description="Pro residues" evidence="1">
    <location>
        <begin position="140"/>
        <end position="161"/>
    </location>
</feature>
<dbReference type="EMBL" id="CP091871">
    <property type="protein sequence ID" value="WEU40329.1"/>
    <property type="molecule type" value="Genomic_DNA"/>
</dbReference>
<proteinExistence type="predicted"/>
<dbReference type="Proteomes" id="UP000186851">
    <property type="component" value="Chromosome"/>
</dbReference>
<evidence type="ECO:0000256" key="1">
    <source>
        <dbReference type="SAM" id="MobiDB-lite"/>
    </source>
</evidence>
<dbReference type="KEGG" id="oyw:OdinLCB4_007640"/>
<accession>A0AAF0IBE9</accession>
<protein>
    <submittedName>
        <fullName evidence="2">Uncharacterized protein</fullName>
    </submittedName>
</protein>
<dbReference type="PRINTS" id="PR01217">
    <property type="entry name" value="PRICHEXTENSN"/>
</dbReference>
<reference evidence="2" key="1">
    <citation type="journal article" date="2017" name="Nature">
        <title>Asgard archaea illuminate the origin of eukaryotic cellular complexity.</title>
        <authorList>
            <person name="Zaremba-Niedzwiedzka K."/>
            <person name="Caceres E.F."/>
            <person name="Saw J.H."/>
            <person name="Backstrom D."/>
            <person name="Juzokaite L."/>
            <person name="Vancaester E."/>
            <person name="Seitz K.W."/>
            <person name="Anantharaman K."/>
            <person name="Starnawski P."/>
            <person name="Kjeldsen K.U."/>
            <person name="Scott M.B."/>
            <person name="Nunoura T."/>
            <person name="Banfield J.F."/>
            <person name="Schramm A."/>
            <person name="Baker B.J."/>
            <person name="Spang A."/>
            <person name="Ettema T.J.G."/>
        </authorList>
    </citation>
    <scope>NUCLEOTIDE SEQUENCE</scope>
    <source>
        <strain evidence="2">LCB_4</strain>
    </source>
</reference>
<feature type="compositionally biased region" description="Pro residues" evidence="1">
    <location>
        <begin position="104"/>
        <end position="133"/>
    </location>
</feature>
<evidence type="ECO:0000313" key="2">
    <source>
        <dbReference type="EMBL" id="WEU40329.1"/>
    </source>
</evidence>
<name>A0AAF0IBE9_ODILC</name>
<dbReference type="AlphaFoldDB" id="A0AAF0IBE9"/>
<feature type="region of interest" description="Disordered" evidence="1">
    <location>
        <begin position="98"/>
        <end position="167"/>
    </location>
</feature>
<organism evidence="2 3">
    <name type="scientific">Odinarchaeota yellowstonii (strain LCB_4)</name>
    <dbReference type="NCBI Taxonomy" id="1841599"/>
    <lineage>
        <taxon>Archaea</taxon>
        <taxon>Promethearchaeati</taxon>
        <taxon>Candidatus Odinarchaeota</taxon>
        <taxon>Candidatus Odinarchaeia</taxon>
        <taxon>Candidatus Odinarchaeales</taxon>
        <taxon>Candidatus Odinarchaeaceae</taxon>
        <taxon>Candidatus Odinarchaeum</taxon>
    </lineage>
</organism>
<reference evidence="2" key="2">
    <citation type="journal article" date="2022" name="Nat. Microbiol.">
        <title>A closed Candidatus Odinarchaeum chromosome exposes Asgard archaeal viruses.</title>
        <authorList>
            <person name="Tamarit D."/>
            <person name="Caceres E.F."/>
            <person name="Krupovic M."/>
            <person name="Nijland R."/>
            <person name="Eme L."/>
            <person name="Robinson N.P."/>
            <person name="Ettema T.J.G."/>
        </authorList>
    </citation>
    <scope>NUCLEOTIDE SEQUENCE</scope>
    <source>
        <strain evidence="2">LCB_4</strain>
    </source>
</reference>